<dbReference type="GO" id="GO:1990380">
    <property type="term" value="F:K48-linked deubiquitinase activity"/>
    <property type="evidence" value="ECO:0007669"/>
    <property type="project" value="InterPro"/>
</dbReference>
<feature type="region of interest" description="Disordered" evidence="1">
    <location>
        <begin position="282"/>
        <end position="303"/>
    </location>
</feature>
<dbReference type="OrthoDB" id="10261212at2759"/>
<dbReference type="InterPro" id="IPR007518">
    <property type="entry name" value="MINDY"/>
</dbReference>
<proteinExistence type="predicted"/>
<evidence type="ECO:0000256" key="1">
    <source>
        <dbReference type="SAM" id="MobiDB-lite"/>
    </source>
</evidence>
<evidence type="ECO:0000259" key="2">
    <source>
        <dbReference type="Pfam" id="PF04424"/>
    </source>
</evidence>
<dbReference type="STRING" id="931890.G8JP67"/>
<dbReference type="InParanoid" id="G8JP67"/>
<dbReference type="OMA" id="GVEMSIF"/>
<dbReference type="Pfam" id="PF04424">
    <property type="entry name" value="MINDY_DUB"/>
    <property type="match status" value="1"/>
</dbReference>
<dbReference type="eggNOG" id="KOG2427">
    <property type="taxonomic scope" value="Eukaryota"/>
</dbReference>
<feature type="domain" description="MINDY deubiquitinase" evidence="2">
    <location>
        <begin position="4"/>
        <end position="262"/>
    </location>
</feature>
<evidence type="ECO:0000313" key="4">
    <source>
        <dbReference type="Proteomes" id="UP000006790"/>
    </source>
</evidence>
<dbReference type="PANTHER" id="PTHR18063:SF6">
    <property type="entry name" value="UBIQUITIN CARBOXYL-TERMINAL HYDROLASE"/>
    <property type="match status" value="1"/>
</dbReference>
<dbReference type="FunCoup" id="G8JP67">
    <property type="interactions" value="258"/>
</dbReference>
<dbReference type="KEGG" id="erc:Ecym_2223"/>
<sequence>MSLEFETKQVAINGRDLRILLQNENGPCALIALSNVLLICPNNSKHSEELKKLVEQPVIKLQDLVTALADIAVQNTGESYKDTDQLLRLLPQLHTGLSVNPAFDGSFTDGAEMSLFRLFQVSLVHGWLLGPENFPQDYEKLSRYSYEDAQKLIVQSHDIQQGIMSPTVHQHSILKDAQNLRSFFARSATQLTTYGLQHLKQIIMEGSYAVLFRNDHFATICKQNGELFTLVTDLGYKYRSDIVWQSLSFVNGSGDTFHTGEFIPTRLDLSSVPAAASYAETAPANPFADPSESQTGPSLPSDSAFLTDEELARHLQQEEDNQYARAIQRSYNSSAADSRSPSHRNCRPSQNSAARKQKTKSVKCV</sequence>
<dbReference type="GO" id="GO:0071108">
    <property type="term" value="P:protein K48-linked deubiquitination"/>
    <property type="evidence" value="ECO:0007669"/>
    <property type="project" value="TreeGrafter"/>
</dbReference>
<dbReference type="InterPro" id="IPR033979">
    <property type="entry name" value="MINDY_domain"/>
</dbReference>
<gene>
    <name evidence="3" type="ordered locus">Ecym_2223</name>
</gene>
<name>G8JP67_ERECY</name>
<protein>
    <recommendedName>
        <fullName evidence="2">MINDY deubiquitinase domain-containing protein</fullName>
    </recommendedName>
</protein>
<feature type="compositionally biased region" description="Polar residues" evidence="1">
    <location>
        <begin position="291"/>
        <end position="301"/>
    </location>
</feature>
<dbReference type="GO" id="GO:0005886">
    <property type="term" value="C:plasma membrane"/>
    <property type="evidence" value="ECO:0007669"/>
    <property type="project" value="EnsemblFungi"/>
</dbReference>
<dbReference type="EMBL" id="CP002498">
    <property type="protein sequence ID" value="AET37972.1"/>
    <property type="molecule type" value="Genomic_DNA"/>
</dbReference>
<dbReference type="GO" id="GO:0016807">
    <property type="term" value="F:cysteine-type carboxypeptidase activity"/>
    <property type="evidence" value="ECO:0007669"/>
    <property type="project" value="TreeGrafter"/>
</dbReference>
<dbReference type="GO" id="GO:0004843">
    <property type="term" value="F:cysteine-type deubiquitinase activity"/>
    <property type="evidence" value="ECO:0007669"/>
    <property type="project" value="InterPro"/>
</dbReference>
<dbReference type="RefSeq" id="XP_003644789.1">
    <property type="nucleotide sequence ID" value="XM_003644741.1"/>
</dbReference>
<organism evidence="3 4">
    <name type="scientific">Eremothecium cymbalariae (strain CBS 270.75 / DBVPG 7215 / KCTC 17166 / NRRL Y-17582)</name>
    <name type="common">Yeast</name>
    <dbReference type="NCBI Taxonomy" id="931890"/>
    <lineage>
        <taxon>Eukaryota</taxon>
        <taxon>Fungi</taxon>
        <taxon>Dikarya</taxon>
        <taxon>Ascomycota</taxon>
        <taxon>Saccharomycotina</taxon>
        <taxon>Saccharomycetes</taxon>
        <taxon>Saccharomycetales</taxon>
        <taxon>Saccharomycetaceae</taxon>
        <taxon>Eremothecium</taxon>
    </lineage>
</organism>
<feature type="compositionally biased region" description="Basic residues" evidence="1">
    <location>
        <begin position="355"/>
        <end position="365"/>
    </location>
</feature>
<dbReference type="AlphaFoldDB" id="G8JP67"/>
<keyword evidence="4" id="KW-1185">Reference proteome</keyword>
<feature type="compositionally biased region" description="Polar residues" evidence="1">
    <location>
        <begin position="329"/>
        <end position="339"/>
    </location>
</feature>
<accession>G8JP67</accession>
<reference evidence="4" key="1">
    <citation type="journal article" date="2012" name="G3 (Bethesda)">
        <title>Pichia sorbitophila, an interspecies yeast hybrid reveals early steps of genome resolution following polyploidization.</title>
        <authorList>
            <person name="Leh Louis V."/>
            <person name="Despons L."/>
            <person name="Friedrich A."/>
            <person name="Martin T."/>
            <person name="Durrens P."/>
            <person name="Casaregola S."/>
            <person name="Neuveglise C."/>
            <person name="Fairhead C."/>
            <person name="Marck C."/>
            <person name="Cruz J.A."/>
            <person name="Straub M.L."/>
            <person name="Kugler V."/>
            <person name="Sacerdot C."/>
            <person name="Uzunov Z."/>
            <person name="Thierry A."/>
            <person name="Weiss S."/>
            <person name="Bleykasten C."/>
            <person name="De Montigny J."/>
            <person name="Jacques N."/>
            <person name="Jung P."/>
            <person name="Lemaire M."/>
            <person name="Mallet S."/>
            <person name="Morel G."/>
            <person name="Richard G.F."/>
            <person name="Sarkar A."/>
            <person name="Savel G."/>
            <person name="Schacherer J."/>
            <person name="Seret M.L."/>
            <person name="Talla E."/>
            <person name="Samson G."/>
            <person name="Jubin C."/>
            <person name="Poulain J."/>
            <person name="Vacherie B."/>
            <person name="Barbe V."/>
            <person name="Pelletier E."/>
            <person name="Sherman D.J."/>
            <person name="Westhof E."/>
            <person name="Weissenbach J."/>
            <person name="Baret P.V."/>
            <person name="Wincker P."/>
            <person name="Gaillardin C."/>
            <person name="Dujon B."/>
            <person name="Souciet J.L."/>
        </authorList>
    </citation>
    <scope>NUCLEOTIDE SEQUENCE [LARGE SCALE GENOMIC DNA]</scope>
    <source>
        <strain evidence="4">CBS 270.75 / DBVPG 7215 / KCTC 17166 / NRRL Y-17582</strain>
    </source>
</reference>
<dbReference type="HOGENOM" id="CLU_022566_0_0_1"/>
<feature type="region of interest" description="Disordered" evidence="1">
    <location>
        <begin position="329"/>
        <end position="365"/>
    </location>
</feature>
<evidence type="ECO:0000313" key="3">
    <source>
        <dbReference type="EMBL" id="AET37972.1"/>
    </source>
</evidence>
<dbReference type="Proteomes" id="UP000006790">
    <property type="component" value="Chromosome 2"/>
</dbReference>
<dbReference type="PANTHER" id="PTHR18063">
    <property type="entry name" value="NF-E2 INDUCIBLE PROTEIN"/>
    <property type="match status" value="1"/>
</dbReference>
<dbReference type="GO" id="GO:0005829">
    <property type="term" value="C:cytosol"/>
    <property type="evidence" value="ECO:0007669"/>
    <property type="project" value="TreeGrafter"/>
</dbReference>
<dbReference type="GeneID" id="11470559"/>